<comment type="caution">
    <text evidence="2">The sequence shown here is derived from an EMBL/GenBank/DDBJ whole genome shotgun (WGS) entry which is preliminary data.</text>
</comment>
<dbReference type="Proteomes" id="UP001189429">
    <property type="component" value="Unassembled WGS sequence"/>
</dbReference>
<feature type="non-terminal residue" evidence="2">
    <location>
        <position position="1"/>
    </location>
</feature>
<organism evidence="2 3">
    <name type="scientific">Prorocentrum cordatum</name>
    <dbReference type="NCBI Taxonomy" id="2364126"/>
    <lineage>
        <taxon>Eukaryota</taxon>
        <taxon>Sar</taxon>
        <taxon>Alveolata</taxon>
        <taxon>Dinophyceae</taxon>
        <taxon>Prorocentrales</taxon>
        <taxon>Prorocentraceae</taxon>
        <taxon>Prorocentrum</taxon>
    </lineage>
</organism>
<accession>A0ABN9Y7S1</accession>
<evidence type="ECO:0000313" key="3">
    <source>
        <dbReference type="Proteomes" id="UP001189429"/>
    </source>
</evidence>
<evidence type="ECO:0000256" key="1">
    <source>
        <dbReference type="SAM" id="MobiDB-lite"/>
    </source>
</evidence>
<protein>
    <submittedName>
        <fullName evidence="2">Uncharacterized protein</fullName>
    </submittedName>
</protein>
<proteinExistence type="predicted"/>
<reference evidence="2" key="1">
    <citation type="submission" date="2023-10" db="EMBL/GenBank/DDBJ databases">
        <authorList>
            <person name="Chen Y."/>
            <person name="Shah S."/>
            <person name="Dougan E. K."/>
            <person name="Thang M."/>
            <person name="Chan C."/>
        </authorList>
    </citation>
    <scope>NUCLEOTIDE SEQUENCE [LARGE SCALE GENOMIC DNA]</scope>
</reference>
<feature type="compositionally biased region" description="Polar residues" evidence="1">
    <location>
        <begin position="1"/>
        <end position="11"/>
    </location>
</feature>
<feature type="region of interest" description="Disordered" evidence="1">
    <location>
        <begin position="87"/>
        <end position="132"/>
    </location>
</feature>
<feature type="region of interest" description="Disordered" evidence="1">
    <location>
        <begin position="1"/>
        <end position="54"/>
    </location>
</feature>
<evidence type="ECO:0000313" key="2">
    <source>
        <dbReference type="EMBL" id="CAK0907539.1"/>
    </source>
</evidence>
<sequence>IRRAVSSTASSAPGPHWAPQLARRRLGPLPSTRGAMRQSSSAGGMAATPCWRRPRWMPAATRRSTLPAQLTATWGRHACWPSSVARFSSTSRRRSRRWRATSRKMRRSSRSPGCRAGFSRPICPSASVARSP</sequence>
<feature type="compositionally biased region" description="Basic residues" evidence="1">
    <location>
        <begin position="91"/>
        <end position="109"/>
    </location>
</feature>
<gene>
    <name evidence="2" type="ORF">PCOR1329_LOCUS82520</name>
</gene>
<name>A0ABN9Y7S1_9DINO</name>
<keyword evidence="3" id="KW-1185">Reference proteome</keyword>
<feature type="non-terminal residue" evidence="2">
    <location>
        <position position="132"/>
    </location>
</feature>
<dbReference type="EMBL" id="CAUYUJ010021875">
    <property type="protein sequence ID" value="CAK0907539.1"/>
    <property type="molecule type" value="Genomic_DNA"/>
</dbReference>